<dbReference type="InterPro" id="IPR011042">
    <property type="entry name" value="6-blade_b-propeller_TolB-like"/>
</dbReference>
<gene>
    <name evidence="6" type="ORF">DOS84_03830</name>
</gene>
<dbReference type="InterPro" id="IPR006665">
    <property type="entry name" value="OmpA-like"/>
</dbReference>
<proteinExistence type="predicted"/>
<feature type="domain" description="OmpA-like" evidence="5">
    <location>
        <begin position="525"/>
        <end position="645"/>
    </location>
</feature>
<reference evidence="6 7" key="1">
    <citation type="submission" date="2018-06" db="EMBL/GenBank/DDBJ databases">
        <title>Flavobacterium sp IMCC34762, genome.</title>
        <authorList>
            <person name="Joung Y."/>
            <person name="Cho J."/>
            <person name="Song J."/>
        </authorList>
    </citation>
    <scope>NUCLEOTIDE SEQUENCE [LARGE SCALE GENOMIC DNA]</scope>
    <source>
        <strain evidence="6 7">IMCC34762</strain>
    </source>
</reference>
<evidence type="ECO:0000256" key="4">
    <source>
        <dbReference type="PROSITE-ProRule" id="PRU00473"/>
    </source>
</evidence>
<keyword evidence="3" id="KW-0998">Cell outer membrane</keyword>
<dbReference type="Gene3D" id="2.120.10.30">
    <property type="entry name" value="TolB, C-terminal domain"/>
    <property type="match status" value="1"/>
</dbReference>
<dbReference type="GO" id="GO:0009279">
    <property type="term" value="C:cell outer membrane"/>
    <property type="evidence" value="ECO:0007669"/>
    <property type="project" value="UniProtKB-SubCell"/>
</dbReference>
<dbReference type="OrthoDB" id="9809364at2"/>
<dbReference type="RefSeq" id="WP_111409068.1">
    <property type="nucleotide sequence ID" value="NZ_QKXH01000002.1"/>
</dbReference>
<dbReference type="SUPFAM" id="SSF49478">
    <property type="entry name" value="Cna protein B-type domain"/>
    <property type="match status" value="1"/>
</dbReference>
<dbReference type="SUPFAM" id="SSF103088">
    <property type="entry name" value="OmpA-like"/>
    <property type="match status" value="1"/>
</dbReference>
<dbReference type="PRINTS" id="PR01021">
    <property type="entry name" value="OMPADOMAIN"/>
</dbReference>
<evidence type="ECO:0000313" key="7">
    <source>
        <dbReference type="Proteomes" id="UP000249177"/>
    </source>
</evidence>
<dbReference type="AlphaFoldDB" id="A0A2W7UIF8"/>
<dbReference type="SUPFAM" id="SSF48452">
    <property type="entry name" value="TPR-like"/>
    <property type="match status" value="1"/>
</dbReference>
<dbReference type="Gene3D" id="1.25.40.10">
    <property type="entry name" value="Tetratricopeptide repeat domain"/>
    <property type="match status" value="1"/>
</dbReference>
<keyword evidence="7" id="KW-1185">Reference proteome</keyword>
<name>A0A2W7UIF8_9FLAO</name>
<dbReference type="InterPro" id="IPR006664">
    <property type="entry name" value="OMP_bac"/>
</dbReference>
<dbReference type="PANTHER" id="PTHR30329">
    <property type="entry name" value="STATOR ELEMENT OF FLAGELLAR MOTOR COMPLEX"/>
    <property type="match status" value="1"/>
</dbReference>
<dbReference type="EMBL" id="QKXH01000002">
    <property type="protein sequence ID" value="PZX94977.1"/>
    <property type="molecule type" value="Genomic_DNA"/>
</dbReference>
<dbReference type="SUPFAM" id="SSF82171">
    <property type="entry name" value="DPP6 N-terminal domain-like"/>
    <property type="match status" value="1"/>
</dbReference>
<dbReference type="CDD" id="cd07185">
    <property type="entry name" value="OmpA_C-like"/>
    <property type="match status" value="1"/>
</dbReference>
<evidence type="ECO:0000256" key="2">
    <source>
        <dbReference type="ARBA" id="ARBA00023136"/>
    </source>
</evidence>
<protein>
    <submittedName>
        <fullName evidence="6">Flagellar motor protein MotB</fullName>
    </submittedName>
</protein>
<dbReference type="InterPro" id="IPR050330">
    <property type="entry name" value="Bact_OuterMem_StrucFunc"/>
</dbReference>
<accession>A0A2W7UIF8</accession>
<sequence length="645" mass="72908">MKKITTYFIVFIISVINIYSQKSSLAKGDKEYDQFAYVDAIKTYERLFEKGYKSADMLEKLGNSYYFKADLQNAAKWYGELHSLTPDLSPEYYYRYAQSLKAVKEYDTADQMMAKFSQMNANDRRAKLAIEQKDYLAIIKKNSGRYTIENAGINTEYSDFGSSFFGDKVVFSSSRPNGNVYERKDSWTGEGYTNLYMADKNEYGTLSTAEHISGNINSKYNESTAVFTKNGETVYFTRNNYLEKKGKDKDGTILLKIYRATLKKGTWDNITELPFNSNNYNVAHPALSPDEKYLYFASDMPGTLGQSDIFKVAINLDGSFGTPENLGDIINTEGRETFPFMTEDNELYFASDGHPGLGGLDVFVYKVENEKWYKKVLNVGETLNSSKDDFGFLINTATRLGYFTSNRDGGVGNDDIYKFKELKKIQYPCEQFLAGKVTDKASGISLDGSKVTLFDSEYKMLKVVMADNKGEFNFGPVGCNTKYYIKAEKEAYNTIEVPVVIAGESGTTFVPLMLDKSVKELKIGDDLAIVLELKTILFDLNKSNIRPDAAIELAKILDVMQQNPNIKVDIRSHTDCRNSADYNKKLSDRRAKSTMAWLVKNGIDKKRLTAKGYGESQLLNKCSDGVTCSEAEHQVNRRSEFIIVK</sequence>
<keyword evidence="6" id="KW-0282">Flagellum</keyword>
<keyword evidence="6" id="KW-0966">Cell projection</keyword>
<evidence type="ECO:0000256" key="3">
    <source>
        <dbReference type="ARBA" id="ARBA00023237"/>
    </source>
</evidence>
<dbReference type="PROSITE" id="PS51123">
    <property type="entry name" value="OMPA_2"/>
    <property type="match status" value="1"/>
</dbReference>
<keyword evidence="6" id="KW-0969">Cilium</keyword>
<dbReference type="Proteomes" id="UP000249177">
    <property type="component" value="Unassembled WGS sequence"/>
</dbReference>
<organism evidence="6 7">
    <name type="scientific">Flavobacterium aquariorum</name>
    <dbReference type="NCBI Taxonomy" id="2217670"/>
    <lineage>
        <taxon>Bacteria</taxon>
        <taxon>Pseudomonadati</taxon>
        <taxon>Bacteroidota</taxon>
        <taxon>Flavobacteriia</taxon>
        <taxon>Flavobacteriales</taxon>
        <taxon>Flavobacteriaceae</taxon>
        <taxon>Flavobacterium</taxon>
    </lineage>
</organism>
<comment type="caution">
    <text evidence="6">The sequence shown here is derived from an EMBL/GenBank/DDBJ whole genome shotgun (WGS) entry which is preliminary data.</text>
</comment>
<dbReference type="Pfam" id="PF07676">
    <property type="entry name" value="PD40"/>
    <property type="match status" value="2"/>
</dbReference>
<dbReference type="InterPro" id="IPR011659">
    <property type="entry name" value="WD40"/>
</dbReference>
<keyword evidence="2 4" id="KW-0472">Membrane</keyword>
<evidence type="ECO:0000259" key="5">
    <source>
        <dbReference type="PROSITE" id="PS51123"/>
    </source>
</evidence>
<dbReference type="InterPro" id="IPR011990">
    <property type="entry name" value="TPR-like_helical_dom_sf"/>
</dbReference>
<dbReference type="Gene3D" id="3.30.1330.60">
    <property type="entry name" value="OmpA-like domain"/>
    <property type="match status" value="1"/>
</dbReference>
<evidence type="ECO:0000313" key="6">
    <source>
        <dbReference type="EMBL" id="PZX94977.1"/>
    </source>
</evidence>
<comment type="subcellular location">
    <subcellularLocation>
        <location evidence="1">Cell outer membrane</location>
    </subcellularLocation>
</comment>
<dbReference type="Pfam" id="PF00691">
    <property type="entry name" value="OmpA"/>
    <property type="match status" value="1"/>
</dbReference>
<evidence type="ECO:0000256" key="1">
    <source>
        <dbReference type="ARBA" id="ARBA00004442"/>
    </source>
</evidence>
<dbReference type="PANTHER" id="PTHR30329:SF21">
    <property type="entry name" value="LIPOPROTEIN YIAD-RELATED"/>
    <property type="match status" value="1"/>
</dbReference>
<dbReference type="InterPro" id="IPR036737">
    <property type="entry name" value="OmpA-like_sf"/>
</dbReference>